<dbReference type="PROSITE" id="PS51257">
    <property type="entry name" value="PROKAR_LIPOPROTEIN"/>
    <property type="match status" value="1"/>
</dbReference>
<dbReference type="Proteomes" id="UP000192582">
    <property type="component" value="Unassembled WGS sequence"/>
</dbReference>
<evidence type="ECO:0000259" key="10">
    <source>
        <dbReference type="Pfam" id="PF04151"/>
    </source>
</evidence>
<evidence type="ECO:0000313" key="11">
    <source>
        <dbReference type="EMBL" id="SMB95546.1"/>
    </source>
</evidence>
<keyword evidence="2 6" id="KW-0645">Protease</keyword>
<dbReference type="GO" id="GO:0006508">
    <property type="term" value="P:proteolysis"/>
    <property type="evidence" value="ECO:0007669"/>
    <property type="project" value="UniProtKB-KW"/>
</dbReference>
<dbReference type="AlphaFoldDB" id="A0A1W1VQC6"/>
<dbReference type="InterPro" id="IPR023828">
    <property type="entry name" value="Peptidase_S8_Ser-AS"/>
</dbReference>
<evidence type="ECO:0000256" key="7">
    <source>
        <dbReference type="RuleBase" id="RU003355"/>
    </source>
</evidence>
<evidence type="ECO:0000256" key="2">
    <source>
        <dbReference type="ARBA" id="ARBA00022670"/>
    </source>
</evidence>
<feature type="chain" id="PRO_5013162060" evidence="8">
    <location>
        <begin position="20"/>
        <end position="611"/>
    </location>
</feature>
<evidence type="ECO:0000256" key="3">
    <source>
        <dbReference type="ARBA" id="ARBA00022801"/>
    </source>
</evidence>
<keyword evidence="3 6" id="KW-0378">Hydrolase</keyword>
<dbReference type="Gene3D" id="2.60.120.380">
    <property type="match status" value="1"/>
</dbReference>
<protein>
    <submittedName>
        <fullName evidence="11">Serine protease AprX</fullName>
    </submittedName>
</protein>
<evidence type="ECO:0000256" key="5">
    <source>
        <dbReference type="PIRSR" id="PIRSR615500-1"/>
    </source>
</evidence>
<dbReference type="SUPFAM" id="SSF52743">
    <property type="entry name" value="Subtilisin-like"/>
    <property type="match status" value="1"/>
</dbReference>
<name>A0A1W1VQC6_9DEIO</name>
<dbReference type="PROSITE" id="PS00137">
    <property type="entry name" value="SUBTILASE_HIS"/>
    <property type="match status" value="1"/>
</dbReference>
<dbReference type="Pfam" id="PF04151">
    <property type="entry name" value="PPC"/>
    <property type="match status" value="1"/>
</dbReference>
<dbReference type="PROSITE" id="PS00138">
    <property type="entry name" value="SUBTILASE_SER"/>
    <property type="match status" value="1"/>
</dbReference>
<dbReference type="OrthoDB" id="9798386at2"/>
<dbReference type="PROSITE" id="PS00136">
    <property type="entry name" value="SUBTILASE_ASP"/>
    <property type="match status" value="1"/>
</dbReference>
<dbReference type="InterPro" id="IPR036852">
    <property type="entry name" value="Peptidase_S8/S53_dom_sf"/>
</dbReference>
<feature type="active site" description="Charge relay system" evidence="5 6">
    <location>
        <position position="408"/>
    </location>
</feature>
<dbReference type="InterPro" id="IPR051048">
    <property type="entry name" value="Peptidase_S8/S53_subtilisin"/>
</dbReference>
<feature type="signal peptide" evidence="8">
    <location>
        <begin position="1"/>
        <end position="19"/>
    </location>
</feature>
<feature type="active site" description="Charge relay system" evidence="5 6">
    <location>
        <position position="223"/>
    </location>
</feature>
<dbReference type="PANTHER" id="PTHR43399">
    <property type="entry name" value="SUBTILISIN-RELATED"/>
    <property type="match status" value="1"/>
</dbReference>
<dbReference type="RefSeq" id="WP_084050112.1">
    <property type="nucleotide sequence ID" value="NZ_FWWU01000009.1"/>
</dbReference>
<keyword evidence="12" id="KW-1185">Reference proteome</keyword>
<proteinExistence type="inferred from homology"/>
<dbReference type="InterPro" id="IPR000209">
    <property type="entry name" value="Peptidase_S8/S53_dom"/>
</dbReference>
<feature type="domain" description="Peptidase C-terminal archaeal/bacterial" evidence="10">
    <location>
        <begin position="522"/>
        <end position="587"/>
    </location>
</feature>
<dbReference type="PANTHER" id="PTHR43399:SF4">
    <property type="entry name" value="CELL WALL-ASSOCIATED PROTEASE"/>
    <property type="match status" value="1"/>
</dbReference>
<feature type="domain" description="Peptidase S8/S53" evidence="9">
    <location>
        <begin position="169"/>
        <end position="441"/>
    </location>
</feature>
<evidence type="ECO:0000256" key="8">
    <source>
        <dbReference type="SAM" id="SignalP"/>
    </source>
</evidence>
<dbReference type="InterPro" id="IPR015500">
    <property type="entry name" value="Peptidase_S8_subtilisin-rel"/>
</dbReference>
<gene>
    <name evidence="11" type="ORF">SAMN00790413_02885</name>
</gene>
<dbReference type="STRING" id="695939.SAMN00790413_02885"/>
<evidence type="ECO:0000256" key="6">
    <source>
        <dbReference type="PROSITE-ProRule" id="PRU01240"/>
    </source>
</evidence>
<evidence type="ECO:0000256" key="1">
    <source>
        <dbReference type="ARBA" id="ARBA00011073"/>
    </source>
</evidence>
<evidence type="ECO:0000256" key="4">
    <source>
        <dbReference type="ARBA" id="ARBA00022825"/>
    </source>
</evidence>
<evidence type="ECO:0000313" key="12">
    <source>
        <dbReference type="Proteomes" id="UP000192582"/>
    </source>
</evidence>
<keyword evidence="8" id="KW-0732">Signal</keyword>
<dbReference type="PROSITE" id="PS51892">
    <property type="entry name" value="SUBTILASE"/>
    <property type="match status" value="1"/>
</dbReference>
<reference evidence="11 12" key="1">
    <citation type="submission" date="2017-04" db="EMBL/GenBank/DDBJ databases">
        <authorList>
            <person name="Afonso C.L."/>
            <person name="Miller P.J."/>
            <person name="Scott M.A."/>
            <person name="Spackman E."/>
            <person name="Goraichik I."/>
            <person name="Dimitrov K.M."/>
            <person name="Suarez D.L."/>
            <person name="Swayne D.E."/>
        </authorList>
    </citation>
    <scope>NUCLEOTIDE SEQUENCE [LARGE SCALE GENOMIC DNA]</scope>
    <source>
        <strain evidence="11 12">KR-140</strain>
    </source>
</reference>
<dbReference type="GO" id="GO:0004252">
    <property type="term" value="F:serine-type endopeptidase activity"/>
    <property type="evidence" value="ECO:0007669"/>
    <property type="project" value="UniProtKB-UniRule"/>
</dbReference>
<organism evidence="11 12">
    <name type="scientific">Deinococcus hopiensis KR-140</name>
    <dbReference type="NCBI Taxonomy" id="695939"/>
    <lineage>
        <taxon>Bacteria</taxon>
        <taxon>Thermotogati</taxon>
        <taxon>Deinococcota</taxon>
        <taxon>Deinococci</taxon>
        <taxon>Deinococcales</taxon>
        <taxon>Deinococcaceae</taxon>
        <taxon>Deinococcus</taxon>
    </lineage>
</organism>
<accession>A0A1W1VQC6</accession>
<comment type="similarity">
    <text evidence="1 6 7">Belongs to the peptidase S8 family.</text>
</comment>
<dbReference type="EMBL" id="FWWU01000009">
    <property type="protein sequence ID" value="SMB95546.1"/>
    <property type="molecule type" value="Genomic_DNA"/>
</dbReference>
<sequence>MKNKSPVLMTLTVLLAACGQGVPQGNAPSAQTPVGGQSSRSLSPQATAQTACQALYATAPTGVQVDSSMRYGQVGTLILSFADDAAKGRAVTWMDSNLAVDPGQGLGAFENLPMVAVKTVVTPELVQLLKANLPGLESIYQDAPLQYKLAESVKFIGADVARSTYNVTGKGVAVAVLDSGIDGTHPDLQNVAKNVKLVGPITDVGAGGYLYVDVPDSDTTSGHGTHVASTIGGSGAASAGSARMRRGVAPGVTLLGVGAGEGLSILYALQGFDYLMKPEIRETYNLRVISNSWGSSGEFAPYNPISLAAKRAYDAGIIVTFAAGNEGPDANTLNPYSASPCVISVAAGDKKGYLADFSSRGRAGDPLVHPDVTAPGVDISAARAKTGLAATTVPDVDNPQYATISGTSMATPHISGVVALMLEANPKLKLDDVLAIFQKTSRPMYYPVAATSGLDPNQVTVKRRELWEVGYGYVDANAAVREAVRLNPTRYSVSTTALPGWSSSVGTSVCGPQVNCVSQSQDAHTLSVPSGSSVLRVSTEWGNPAYDLDLEVYNPAGQLVGSSAQGTSTGEAVSIPNPAAGNWKVVLKGYLNPTTSYTGKAEVDKVVLVRQ</sequence>
<dbReference type="InterPro" id="IPR022398">
    <property type="entry name" value="Peptidase_S8_His-AS"/>
</dbReference>
<keyword evidence="4 6" id="KW-0720">Serine protease</keyword>
<dbReference type="Pfam" id="PF00082">
    <property type="entry name" value="Peptidase_S8"/>
    <property type="match status" value="1"/>
</dbReference>
<feature type="active site" description="Charge relay system" evidence="5 6">
    <location>
        <position position="178"/>
    </location>
</feature>
<dbReference type="PRINTS" id="PR00723">
    <property type="entry name" value="SUBTILISIN"/>
</dbReference>
<evidence type="ECO:0000259" key="9">
    <source>
        <dbReference type="Pfam" id="PF00082"/>
    </source>
</evidence>
<dbReference type="InterPro" id="IPR023827">
    <property type="entry name" value="Peptidase_S8_Asp-AS"/>
</dbReference>
<dbReference type="Gene3D" id="3.40.50.200">
    <property type="entry name" value="Peptidase S8/S53 domain"/>
    <property type="match status" value="1"/>
</dbReference>
<dbReference type="InterPro" id="IPR007280">
    <property type="entry name" value="Peptidase_C_arc/bac"/>
</dbReference>